<proteinExistence type="predicted"/>
<name>A0A6G9AQN7_9BACT</name>
<reference evidence="1 2" key="1">
    <citation type="submission" date="2020-03" db="EMBL/GenBank/DDBJ databases">
        <authorList>
            <person name="Kim M.K."/>
        </authorList>
    </citation>
    <scope>NUCLEOTIDE SEQUENCE [LARGE SCALE GENOMIC DNA]</scope>
    <source>
        <strain evidence="1 2">BT328</strain>
    </source>
</reference>
<sequence length="133" mass="15153">MQEETTPSSRRRILILGCCPSNMARLLAECHALNIAAEVIPNTVQLALDRQAMMDSQVKLEIAAEQVAERAAEFAKEFWTLQEQRPFFRSIALDEFQIVGYNSLERATPKKSRRTKRGHIAARDRVICKEGYC</sequence>
<evidence type="ECO:0000313" key="1">
    <source>
        <dbReference type="EMBL" id="QIP14720.1"/>
    </source>
</evidence>
<protein>
    <submittedName>
        <fullName evidence="1">Uncharacterized protein</fullName>
    </submittedName>
</protein>
<dbReference type="KEGG" id="spib:G8759_19925"/>
<dbReference type="EMBL" id="CP050063">
    <property type="protein sequence ID" value="QIP14720.1"/>
    <property type="molecule type" value="Genomic_DNA"/>
</dbReference>
<dbReference type="AlphaFoldDB" id="A0A6G9AQN7"/>
<dbReference type="RefSeq" id="WP_167211343.1">
    <property type="nucleotide sequence ID" value="NZ_CP050063.1"/>
</dbReference>
<keyword evidence="2" id="KW-1185">Reference proteome</keyword>
<evidence type="ECO:0000313" key="2">
    <source>
        <dbReference type="Proteomes" id="UP000501802"/>
    </source>
</evidence>
<accession>A0A6G9AQN7</accession>
<organism evidence="1 2">
    <name type="scientific">Spirosoma aureum</name>
    <dbReference type="NCBI Taxonomy" id="2692134"/>
    <lineage>
        <taxon>Bacteria</taxon>
        <taxon>Pseudomonadati</taxon>
        <taxon>Bacteroidota</taxon>
        <taxon>Cytophagia</taxon>
        <taxon>Cytophagales</taxon>
        <taxon>Cytophagaceae</taxon>
        <taxon>Spirosoma</taxon>
    </lineage>
</organism>
<gene>
    <name evidence="1" type="ORF">G8759_19925</name>
</gene>
<dbReference type="Proteomes" id="UP000501802">
    <property type="component" value="Chromosome"/>
</dbReference>